<dbReference type="Gene3D" id="3.30.200.20">
    <property type="entry name" value="Phosphorylase Kinase, domain 1"/>
    <property type="match status" value="1"/>
</dbReference>
<dbReference type="InterPro" id="IPR042095">
    <property type="entry name" value="SUMF_sf"/>
</dbReference>
<feature type="region of interest" description="Disordered" evidence="6">
    <location>
        <begin position="327"/>
        <end position="372"/>
    </location>
</feature>
<evidence type="ECO:0000259" key="7">
    <source>
        <dbReference type="PROSITE" id="PS50011"/>
    </source>
</evidence>
<dbReference type="Pfam" id="PF00069">
    <property type="entry name" value="Pkinase"/>
    <property type="match status" value="1"/>
</dbReference>
<dbReference type="SMART" id="SM00220">
    <property type="entry name" value="S_TKc"/>
    <property type="match status" value="1"/>
</dbReference>
<keyword evidence="1" id="KW-0808">Transferase</keyword>
<feature type="domain" description="Protein kinase" evidence="7">
    <location>
        <begin position="19"/>
        <end position="284"/>
    </location>
</feature>
<dbReference type="CDD" id="cd14014">
    <property type="entry name" value="STKc_PknB_like"/>
    <property type="match status" value="1"/>
</dbReference>
<evidence type="ECO:0000256" key="5">
    <source>
        <dbReference type="PROSITE-ProRule" id="PRU10141"/>
    </source>
</evidence>
<dbReference type="InterPro" id="IPR008271">
    <property type="entry name" value="Ser/Thr_kinase_AS"/>
</dbReference>
<keyword evidence="2 5" id="KW-0547">Nucleotide-binding</keyword>
<dbReference type="EMBL" id="VOHK01000009">
    <property type="protein sequence ID" value="TWT17586.1"/>
    <property type="molecule type" value="Genomic_DNA"/>
</dbReference>
<dbReference type="PROSITE" id="PS00107">
    <property type="entry name" value="PROTEIN_KINASE_ATP"/>
    <property type="match status" value="1"/>
</dbReference>
<dbReference type="InterPro" id="IPR011009">
    <property type="entry name" value="Kinase-like_dom_sf"/>
</dbReference>
<dbReference type="InterPro" id="IPR000719">
    <property type="entry name" value="Prot_kinase_dom"/>
</dbReference>
<keyword evidence="3 8" id="KW-0418">Kinase</keyword>
<dbReference type="SUPFAM" id="SSF56436">
    <property type="entry name" value="C-type lectin-like"/>
    <property type="match status" value="1"/>
</dbReference>
<name>A0A5C5TV96_9GAMM</name>
<evidence type="ECO:0000256" key="3">
    <source>
        <dbReference type="ARBA" id="ARBA00022777"/>
    </source>
</evidence>
<evidence type="ECO:0000256" key="2">
    <source>
        <dbReference type="ARBA" id="ARBA00022741"/>
    </source>
</evidence>
<evidence type="ECO:0000313" key="8">
    <source>
        <dbReference type="EMBL" id="TWT17586.1"/>
    </source>
</evidence>
<dbReference type="GO" id="GO:0005524">
    <property type="term" value="F:ATP binding"/>
    <property type="evidence" value="ECO:0007669"/>
    <property type="project" value="UniProtKB-UniRule"/>
</dbReference>
<evidence type="ECO:0000313" key="9">
    <source>
        <dbReference type="Proteomes" id="UP000319980"/>
    </source>
</evidence>
<comment type="caution">
    <text evidence="8">The sequence shown here is derived from an EMBL/GenBank/DDBJ whole genome shotgun (WGS) entry which is preliminary data.</text>
</comment>
<feature type="compositionally biased region" description="Low complexity" evidence="6">
    <location>
        <begin position="327"/>
        <end position="356"/>
    </location>
</feature>
<gene>
    <name evidence="8" type="ORF">FQY83_16820</name>
</gene>
<keyword evidence="4 5" id="KW-0067">ATP-binding</keyword>
<dbReference type="AlphaFoldDB" id="A0A5C5TV96"/>
<dbReference type="RefSeq" id="WP_146389276.1">
    <property type="nucleotide sequence ID" value="NZ_VOHK01000009.1"/>
</dbReference>
<sequence length="685" mass="73989">MTGWSTEGARGPLPEIPGYRLSRVVGEGGMSTVYLGTQLSLGREVAIKVMRPEALADEVSRRRFENEARTIARLEHPHIVGIYEVGRTADGLPWYAMPHLPRGHVGQRDLSRDPQRLREILRALLSALAFAHARGVVHRDVKAENVLFDEADRPLLADFGIALRRGHGTRVTMTGLAVGSTAYMAPEQARGQQVDHRADLYSVGVLAWEMLTGELPYKADDALAMAIQHTQNPIPKLPTELRHWQRFMDRAMAKSPRKRFHDAQQMLQALDEVPLSGRSRGAWLGRLADRAAGGLRRMPRLAWVPLALLCAAALGWGVRWSPSAQEAGPATAAADPATPVTPSAAAAPGAPDASTVDADPAPAMHGAAPLSTADRLLERMRERLEAGRLAAPAGNSASDSFVAAWRADRAHPQLPEAATDLLDALGNAATQSIGKGRDADTAVLLRAANRLQDDTDAVPAAAHAAYRDRIGKALVARATAAAGSVDRDAAMRAVEHARLAGLPAAAIERLRAQAARIPDLRGRDAGNLEGMLVLEGGARPLAAFARPVSRADYARFAEVNGRPAALCRERISLLRVLSPRDWQAPGFEQSDGDPVVCVSWQDAEAYAQWLGRRDGQRYRLATAAEAARLPAARGERVVSEWRTDCASDCRHRAATGASWRTDNASRSLDPARGYDDVGFRLVREL</sequence>
<dbReference type="GO" id="GO:0004674">
    <property type="term" value="F:protein serine/threonine kinase activity"/>
    <property type="evidence" value="ECO:0007669"/>
    <property type="project" value="TreeGrafter"/>
</dbReference>
<accession>A0A5C5TV96</accession>
<feature type="binding site" evidence="5">
    <location>
        <position position="48"/>
    </location>
    <ligand>
        <name>ATP</name>
        <dbReference type="ChEBI" id="CHEBI:30616"/>
    </ligand>
</feature>
<dbReference type="InterPro" id="IPR016187">
    <property type="entry name" value="CTDL_fold"/>
</dbReference>
<dbReference type="OrthoDB" id="9801841at2"/>
<reference evidence="8 9" key="1">
    <citation type="journal article" date="2008" name="Int. J. Syst. Evol. Microbiol.">
        <title>Luteimonas marina sp. nov., isolated from seawater.</title>
        <authorList>
            <person name="Baik K.S."/>
            <person name="Park S.C."/>
            <person name="Kim M.S."/>
            <person name="Kim E.M."/>
            <person name="Park C."/>
            <person name="Chun J."/>
            <person name="Seong C.N."/>
        </authorList>
    </citation>
    <scope>NUCLEOTIDE SEQUENCE [LARGE SCALE GENOMIC DNA]</scope>
    <source>
        <strain evidence="8 9">FR1330</strain>
    </source>
</reference>
<dbReference type="InterPro" id="IPR017441">
    <property type="entry name" value="Protein_kinase_ATP_BS"/>
</dbReference>
<organism evidence="8 9">
    <name type="scientific">Luteimonas marina</name>
    <dbReference type="NCBI Taxonomy" id="488485"/>
    <lineage>
        <taxon>Bacteria</taxon>
        <taxon>Pseudomonadati</taxon>
        <taxon>Pseudomonadota</taxon>
        <taxon>Gammaproteobacteria</taxon>
        <taxon>Lysobacterales</taxon>
        <taxon>Lysobacteraceae</taxon>
        <taxon>Luteimonas</taxon>
    </lineage>
</organism>
<dbReference type="PROSITE" id="PS00108">
    <property type="entry name" value="PROTEIN_KINASE_ST"/>
    <property type="match status" value="1"/>
</dbReference>
<dbReference type="PANTHER" id="PTHR43289">
    <property type="entry name" value="MITOGEN-ACTIVATED PROTEIN KINASE KINASE KINASE 20-RELATED"/>
    <property type="match status" value="1"/>
</dbReference>
<evidence type="ECO:0000256" key="6">
    <source>
        <dbReference type="SAM" id="MobiDB-lite"/>
    </source>
</evidence>
<evidence type="ECO:0000256" key="4">
    <source>
        <dbReference type="ARBA" id="ARBA00022840"/>
    </source>
</evidence>
<protein>
    <submittedName>
        <fullName evidence="8">Protein kinase</fullName>
    </submittedName>
</protein>
<dbReference type="Gene3D" id="3.90.1580.10">
    <property type="entry name" value="paralog of FGE (formylglycine-generating enzyme)"/>
    <property type="match status" value="1"/>
</dbReference>
<evidence type="ECO:0000256" key="1">
    <source>
        <dbReference type="ARBA" id="ARBA00022679"/>
    </source>
</evidence>
<dbReference type="Pfam" id="PF03781">
    <property type="entry name" value="FGE-sulfatase"/>
    <property type="match status" value="1"/>
</dbReference>
<proteinExistence type="predicted"/>
<dbReference type="PROSITE" id="PS50011">
    <property type="entry name" value="PROTEIN_KINASE_DOM"/>
    <property type="match status" value="1"/>
</dbReference>
<dbReference type="InterPro" id="IPR005532">
    <property type="entry name" value="SUMF_dom"/>
</dbReference>
<dbReference type="Gene3D" id="1.10.510.10">
    <property type="entry name" value="Transferase(Phosphotransferase) domain 1"/>
    <property type="match status" value="1"/>
</dbReference>
<dbReference type="SUPFAM" id="SSF56112">
    <property type="entry name" value="Protein kinase-like (PK-like)"/>
    <property type="match status" value="1"/>
</dbReference>
<dbReference type="PANTHER" id="PTHR43289:SF6">
    <property type="entry name" value="SERINE_THREONINE-PROTEIN KINASE NEKL-3"/>
    <property type="match status" value="1"/>
</dbReference>
<keyword evidence="9" id="KW-1185">Reference proteome</keyword>
<dbReference type="Proteomes" id="UP000319980">
    <property type="component" value="Unassembled WGS sequence"/>
</dbReference>